<dbReference type="Proteomes" id="UP000486351">
    <property type="component" value="Unassembled WGS sequence"/>
</dbReference>
<feature type="non-terminal residue" evidence="1">
    <location>
        <position position="1"/>
    </location>
</feature>
<dbReference type="EMBL" id="QXFY01002121">
    <property type="protein sequence ID" value="KAE9302696.1"/>
    <property type="molecule type" value="Genomic_DNA"/>
</dbReference>
<evidence type="ECO:0000313" key="1">
    <source>
        <dbReference type="EMBL" id="KAE9302696.1"/>
    </source>
</evidence>
<evidence type="ECO:0008006" key="3">
    <source>
        <dbReference type="Google" id="ProtNLM"/>
    </source>
</evidence>
<accession>A0A6G0QTR0</accession>
<proteinExistence type="predicted"/>
<protein>
    <recommendedName>
        <fullName evidence="3">Pectate lyase</fullName>
    </recommendedName>
</protein>
<gene>
    <name evidence="1" type="ORF">PF008_g22422</name>
</gene>
<evidence type="ECO:0000313" key="2">
    <source>
        <dbReference type="Proteomes" id="UP000486351"/>
    </source>
</evidence>
<reference evidence="1 2" key="1">
    <citation type="submission" date="2018-09" db="EMBL/GenBank/DDBJ databases">
        <title>Genomic investigation of the strawberry pathogen Phytophthora fragariae indicates pathogenicity is determined by transcriptional variation in three key races.</title>
        <authorList>
            <person name="Adams T.M."/>
            <person name="Armitage A.D."/>
            <person name="Sobczyk M.K."/>
            <person name="Bates H.J."/>
            <person name="Dunwell J.M."/>
            <person name="Nellist C.F."/>
            <person name="Harrison R.J."/>
        </authorList>
    </citation>
    <scope>NUCLEOTIDE SEQUENCE [LARGE SCALE GENOMIC DNA]</scope>
    <source>
        <strain evidence="1 2">NOV-77</strain>
    </source>
</reference>
<organism evidence="1 2">
    <name type="scientific">Phytophthora fragariae</name>
    <dbReference type="NCBI Taxonomy" id="53985"/>
    <lineage>
        <taxon>Eukaryota</taxon>
        <taxon>Sar</taxon>
        <taxon>Stramenopiles</taxon>
        <taxon>Oomycota</taxon>
        <taxon>Peronosporomycetes</taxon>
        <taxon>Peronosporales</taxon>
        <taxon>Peronosporaceae</taxon>
        <taxon>Phytophthora</taxon>
    </lineage>
</organism>
<name>A0A6G0QTR0_9STRA</name>
<dbReference type="AlphaFoldDB" id="A0A6G0QTR0"/>
<comment type="caution">
    <text evidence="1">The sequence shown here is derived from an EMBL/GenBank/DDBJ whole genome shotgun (WGS) entry which is preliminary data.</text>
</comment>
<sequence>VDDGGIPTTKFVDMPCNQNSVNQVFKDNIKTGEIESVNKPGLREQAQPSS</sequence>